<accession>A0A1G6ASF0</accession>
<keyword evidence="1" id="KW-0732">Signal</keyword>
<organism evidence="2 3">
    <name type="scientific">Bauldia litoralis</name>
    <dbReference type="NCBI Taxonomy" id="665467"/>
    <lineage>
        <taxon>Bacteria</taxon>
        <taxon>Pseudomonadati</taxon>
        <taxon>Pseudomonadota</taxon>
        <taxon>Alphaproteobacteria</taxon>
        <taxon>Hyphomicrobiales</taxon>
        <taxon>Kaistiaceae</taxon>
        <taxon>Bauldia</taxon>
    </lineage>
</organism>
<dbReference type="STRING" id="665467.SAMN02982931_00815"/>
<evidence type="ECO:0000313" key="3">
    <source>
        <dbReference type="Proteomes" id="UP000199071"/>
    </source>
</evidence>
<keyword evidence="3" id="KW-1185">Reference proteome</keyword>
<proteinExistence type="predicted"/>
<dbReference type="Proteomes" id="UP000199071">
    <property type="component" value="Unassembled WGS sequence"/>
</dbReference>
<feature type="chain" id="PRO_5011735105" evidence="1">
    <location>
        <begin position="23"/>
        <end position="78"/>
    </location>
</feature>
<dbReference type="OrthoDB" id="4334474at2"/>
<dbReference type="RefSeq" id="WP_090874964.1">
    <property type="nucleotide sequence ID" value="NZ_FMXQ01000002.1"/>
</dbReference>
<reference evidence="2 3" key="1">
    <citation type="submission" date="2016-10" db="EMBL/GenBank/DDBJ databases">
        <authorList>
            <person name="de Groot N.N."/>
        </authorList>
    </citation>
    <scope>NUCLEOTIDE SEQUENCE [LARGE SCALE GENOMIC DNA]</scope>
    <source>
        <strain evidence="2 3">ATCC 35022</strain>
    </source>
</reference>
<feature type="signal peptide" evidence="1">
    <location>
        <begin position="1"/>
        <end position="22"/>
    </location>
</feature>
<sequence>MRFSRPLSAVVAALALPLSLMAATPGQAASVAAPDTLFATPDKTRSAAGYWTFDRMDRARPRLPDLLDPVTMKPVRRQ</sequence>
<protein>
    <submittedName>
        <fullName evidence="2">Uncharacterized protein</fullName>
    </submittedName>
</protein>
<evidence type="ECO:0000256" key="1">
    <source>
        <dbReference type="SAM" id="SignalP"/>
    </source>
</evidence>
<name>A0A1G6ASF0_9HYPH</name>
<gene>
    <name evidence="2" type="ORF">SAMN02982931_00815</name>
</gene>
<evidence type="ECO:0000313" key="2">
    <source>
        <dbReference type="EMBL" id="SDB11297.1"/>
    </source>
</evidence>
<dbReference type="AlphaFoldDB" id="A0A1G6ASF0"/>
<dbReference type="EMBL" id="FMXQ01000002">
    <property type="protein sequence ID" value="SDB11297.1"/>
    <property type="molecule type" value="Genomic_DNA"/>
</dbReference>